<proteinExistence type="predicted"/>
<feature type="region of interest" description="Disordered" evidence="1">
    <location>
        <begin position="1"/>
        <end position="64"/>
    </location>
</feature>
<dbReference type="EMBL" id="JARKHS020020921">
    <property type="protein sequence ID" value="KAK8770565.1"/>
    <property type="molecule type" value="Genomic_DNA"/>
</dbReference>
<dbReference type="AlphaFoldDB" id="A0AAQ4E796"/>
<dbReference type="Proteomes" id="UP001321473">
    <property type="component" value="Unassembled WGS sequence"/>
</dbReference>
<sequence length="125" mass="13159">METAVTLQGAGEPRTSAVETGLETAETSSCSCDVDTTGEEQDLAKAVTSSGDRDSGTALGEMGLESGRLREGGIDTAAQISEVREQAESPCSYGGKGFTEVSVHARHPRVLIGFYGRRHHLVDCK</sequence>
<protein>
    <submittedName>
        <fullName evidence="2">Uncharacterized protein</fullName>
    </submittedName>
</protein>
<name>A0AAQ4E796_AMBAM</name>
<comment type="caution">
    <text evidence="2">The sequence shown here is derived from an EMBL/GenBank/DDBJ whole genome shotgun (WGS) entry which is preliminary data.</text>
</comment>
<keyword evidence="3" id="KW-1185">Reference proteome</keyword>
<reference evidence="2 3" key="1">
    <citation type="journal article" date="2023" name="Arcadia Sci">
        <title>De novo assembly of a long-read Amblyomma americanum tick genome.</title>
        <authorList>
            <person name="Chou S."/>
            <person name="Poskanzer K.E."/>
            <person name="Rollins M."/>
            <person name="Thuy-Boun P.S."/>
        </authorList>
    </citation>
    <scope>NUCLEOTIDE SEQUENCE [LARGE SCALE GENOMIC DNA]</scope>
    <source>
        <strain evidence="2">F_SG_1</strain>
        <tissue evidence="2">Salivary glands</tissue>
    </source>
</reference>
<evidence type="ECO:0000313" key="3">
    <source>
        <dbReference type="Proteomes" id="UP001321473"/>
    </source>
</evidence>
<organism evidence="2 3">
    <name type="scientific">Amblyomma americanum</name>
    <name type="common">Lone star tick</name>
    <dbReference type="NCBI Taxonomy" id="6943"/>
    <lineage>
        <taxon>Eukaryota</taxon>
        <taxon>Metazoa</taxon>
        <taxon>Ecdysozoa</taxon>
        <taxon>Arthropoda</taxon>
        <taxon>Chelicerata</taxon>
        <taxon>Arachnida</taxon>
        <taxon>Acari</taxon>
        <taxon>Parasitiformes</taxon>
        <taxon>Ixodida</taxon>
        <taxon>Ixodoidea</taxon>
        <taxon>Ixodidae</taxon>
        <taxon>Amblyomminae</taxon>
        <taxon>Amblyomma</taxon>
    </lineage>
</organism>
<evidence type="ECO:0000256" key="1">
    <source>
        <dbReference type="SAM" id="MobiDB-lite"/>
    </source>
</evidence>
<accession>A0AAQ4E796</accession>
<evidence type="ECO:0000313" key="2">
    <source>
        <dbReference type="EMBL" id="KAK8770565.1"/>
    </source>
</evidence>
<gene>
    <name evidence="2" type="ORF">V5799_012970</name>
</gene>